<keyword evidence="1 10" id="KW-0479">Metal-binding</keyword>
<dbReference type="Pfam" id="PF00412">
    <property type="entry name" value="LIM"/>
    <property type="match status" value="2"/>
</dbReference>
<evidence type="ECO:0000259" key="12">
    <source>
        <dbReference type="PROSITE" id="PS50023"/>
    </source>
</evidence>
<evidence type="ECO:0000256" key="3">
    <source>
        <dbReference type="ARBA" id="ARBA00022833"/>
    </source>
</evidence>
<dbReference type="SUPFAM" id="SSF57716">
    <property type="entry name" value="Glucocorticoid receptor-like (DNA-binding domain)"/>
    <property type="match status" value="4"/>
</dbReference>
<dbReference type="PROSITE" id="PS50023">
    <property type="entry name" value="LIM_DOMAIN_2"/>
    <property type="match status" value="2"/>
</dbReference>
<evidence type="ECO:0000256" key="10">
    <source>
        <dbReference type="PROSITE-ProRule" id="PRU00125"/>
    </source>
</evidence>
<dbReference type="CDD" id="cd09387">
    <property type="entry name" value="LIM2_LMO4"/>
    <property type="match status" value="1"/>
</dbReference>
<evidence type="ECO:0000256" key="2">
    <source>
        <dbReference type="ARBA" id="ARBA00022737"/>
    </source>
</evidence>
<evidence type="ECO:0000256" key="9">
    <source>
        <dbReference type="ARBA" id="ARBA00081011"/>
    </source>
</evidence>
<evidence type="ECO:0000256" key="8">
    <source>
        <dbReference type="ARBA" id="ARBA00073580"/>
    </source>
</evidence>
<dbReference type="PANTHER" id="PTHR45787:SF5">
    <property type="entry name" value="LIM DOMAIN TRANSCRIPTION FACTOR LMO4"/>
    <property type="match status" value="1"/>
</dbReference>
<evidence type="ECO:0000256" key="4">
    <source>
        <dbReference type="ARBA" id="ARBA00023015"/>
    </source>
</evidence>
<dbReference type="PROSITE" id="PS00478">
    <property type="entry name" value="LIM_DOMAIN_1"/>
    <property type="match status" value="1"/>
</dbReference>
<dbReference type="GO" id="GO:0050793">
    <property type="term" value="P:regulation of developmental process"/>
    <property type="evidence" value="ECO:0007669"/>
    <property type="project" value="UniProtKB-ARBA"/>
</dbReference>
<sequence>RRRQSREQLGFCSVSNTWGRAAPGAREPARGPPAAAAAAAATTAAAAAAAASEPGTAAPAAAPAAAQARALRAPPPSSPPPGRRPGRRRRRRSRGRGVRGRPPAGGAGSPAERPPPPPPAAPSERARGREAGGGGGGAAEARGRAGRGPPGGDIQSEATLPNLQRRLQQLLPRRRGPRAPAAARAQPDAEEHDPDRDGQFCSPPPATDAGPPAQPQSRALKKKKKKKKALRPLLPFPASARTSPSLLLRQPRRPFLGSRAASLAFRRRRLAQSCNIGEKQTMVNPGSSSQPPPVTAGSLSWKRCAGCGGKIADRFLLYAMDSYWHSRCLKCSCCQAQLGDIGTSCYTKSGMILCRNDYIRLFGNSGACSACGQSIPASELVMRAQGNVYHLKCFTCSTCRNRLVPGDRFHYINGSLFCEHDRPTALINGHLNSLQSNPLLPDQKVNTQQLLISFIRAPWTVQPLLPSKGVFLGGCLLCTLLKKYRVFRRTGFRNRSVD</sequence>
<dbReference type="GO" id="GO:0046872">
    <property type="term" value="F:metal ion binding"/>
    <property type="evidence" value="ECO:0007669"/>
    <property type="project" value="UniProtKB-KW"/>
</dbReference>
<keyword evidence="5 10" id="KW-0440">LIM domain</keyword>
<dbReference type="GO" id="GO:0009888">
    <property type="term" value="P:tissue development"/>
    <property type="evidence" value="ECO:0007669"/>
    <property type="project" value="UniProtKB-ARBA"/>
</dbReference>
<dbReference type="AlphaFoldDB" id="A0A8D1VYB0"/>
<dbReference type="GO" id="GO:0003712">
    <property type="term" value="F:transcription coregulator activity"/>
    <property type="evidence" value="ECO:0007669"/>
    <property type="project" value="UniProtKB-ARBA"/>
</dbReference>
<keyword evidence="2" id="KW-0677">Repeat</keyword>
<evidence type="ECO:0000256" key="1">
    <source>
        <dbReference type="ARBA" id="ARBA00022723"/>
    </source>
</evidence>
<feature type="region of interest" description="Disordered" evidence="11">
    <location>
        <begin position="1"/>
        <end position="237"/>
    </location>
</feature>
<evidence type="ECO:0000256" key="7">
    <source>
        <dbReference type="ARBA" id="ARBA00054124"/>
    </source>
</evidence>
<reference evidence="13" key="1">
    <citation type="submission" date="2025-08" db="UniProtKB">
        <authorList>
            <consortium name="Ensembl"/>
        </authorList>
    </citation>
    <scope>IDENTIFICATION</scope>
</reference>
<evidence type="ECO:0000256" key="5">
    <source>
        <dbReference type="ARBA" id="ARBA00023038"/>
    </source>
</evidence>
<comment type="function">
    <text evidence="7">Transcription cofactor. Plays a role in establishing motor neuron identity, in concert with MNX1, acting, at least in part, to disrupt LDB1-LHX3 complexes thereby negatively modulating interneuron genes in motor neurons.</text>
</comment>
<dbReference type="FunFam" id="2.10.110.10:FF:000051">
    <property type="entry name" value="LIM domain transcription factor LMO4"/>
    <property type="match status" value="1"/>
</dbReference>
<keyword evidence="6" id="KW-0804">Transcription</keyword>
<dbReference type="InterPro" id="IPR050945">
    <property type="entry name" value="LMO_RBTN_TF"/>
</dbReference>
<dbReference type="Ensembl" id="ENSSSCT00060074162.1">
    <property type="protein sequence ID" value="ENSSSCP00060031985.1"/>
    <property type="gene ID" value="ENSSSCG00060054460.1"/>
</dbReference>
<dbReference type="FunFam" id="2.10.110.10:FF:000015">
    <property type="entry name" value="LIM domain only 3"/>
    <property type="match status" value="1"/>
</dbReference>
<dbReference type="Proteomes" id="UP000694723">
    <property type="component" value="Unplaced"/>
</dbReference>
<feature type="compositionally biased region" description="Low complexity" evidence="11">
    <location>
        <begin position="19"/>
        <end position="72"/>
    </location>
</feature>
<evidence type="ECO:0000256" key="11">
    <source>
        <dbReference type="SAM" id="MobiDB-lite"/>
    </source>
</evidence>
<dbReference type="InterPro" id="IPR001781">
    <property type="entry name" value="Znf_LIM"/>
</dbReference>
<evidence type="ECO:0000313" key="13">
    <source>
        <dbReference type="Ensembl" id="ENSSSCP00060031985.1"/>
    </source>
</evidence>
<dbReference type="PANTHER" id="PTHR45787">
    <property type="entry name" value="LD11652P"/>
    <property type="match status" value="1"/>
</dbReference>
<feature type="compositionally biased region" description="Low complexity" evidence="11">
    <location>
        <begin position="160"/>
        <end position="171"/>
    </location>
</feature>
<feature type="domain" description="LIM zinc-binding" evidence="12">
    <location>
        <begin position="302"/>
        <end position="364"/>
    </location>
</feature>
<feature type="compositionally biased region" description="Pro residues" evidence="11">
    <location>
        <begin position="73"/>
        <end position="83"/>
    </location>
</feature>
<evidence type="ECO:0000256" key="6">
    <source>
        <dbReference type="ARBA" id="ARBA00023163"/>
    </source>
</evidence>
<accession>A0A8D1VYB0</accession>
<protein>
    <recommendedName>
        <fullName evidence="8">LIM domain transcription factor LMO4</fullName>
    </recommendedName>
    <alternativeName>
        <fullName evidence="9">LIM domain only protein 4</fullName>
    </alternativeName>
</protein>
<dbReference type="Gene3D" id="2.10.110.10">
    <property type="entry name" value="Cysteine Rich Protein"/>
    <property type="match status" value="2"/>
</dbReference>
<name>A0A8D1VYB0_PIG</name>
<organism evidence="13 14">
    <name type="scientific">Sus scrofa</name>
    <name type="common">Pig</name>
    <dbReference type="NCBI Taxonomy" id="9823"/>
    <lineage>
        <taxon>Eukaryota</taxon>
        <taxon>Metazoa</taxon>
        <taxon>Chordata</taxon>
        <taxon>Craniata</taxon>
        <taxon>Vertebrata</taxon>
        <taxon>Euteleostomi</taxon>
        <taxon>Mammalia</taxon>
        <taxon>Eutheria</taxon>
        <taxon>Laurasiatheria</taxon>
        <taxon>Artiodactyla</taxon>
        <taxon>Suina</taxon>
        <taxon>Suidae</taxon>
        <taxon>Sus</taxon>
    </lineage>
</organism>
<dbReference type="CDD" id="cd09386">
    <property type="entry name" value="LIM1_LMO4"/>
    <property type="match status" value="1"/>
</dbReference>
<dbReference type="GO" id="GO:0045944">
    <property type="term" value="P:positive regulation of transcription by RNA polymerase II"/>
    <property type="evidence" value="ECO:0007669"/>
    <property type="project" value="UniProtKB-ARBA"/>
</dbReference>
<feature type="compositionally biased region" description="Basic residues" evidence="11">
    <location>
        <begin position="84"/>
        <end position="99"/>
    </location>
</feature>
<proteinExistence type="predicted"/>
<dbReference type="SMART" id="SM00132">
    <property type="entry name" value="LIM"/>
    <property type="match status" value="2"/>
</dbReference>
<feature type="compositionally biased region" description="Basic residues" evidence="11">
    <location>
        <begin position="219"/>
        <end position="230"/>
    </location>
</feature>
<feature type="compositionally biased region" description="Pro residues" evidence="11">
    <location>
        <begin position="112"/>
        <end position="121"/>
    </location>
</feature>
<evidence type="ECO:0000313" key="14">
    <source>
        <dbReference type="Proteomes" id="UP000694723"/>
    </source>
</evidence>
<feature type="domain" description="LIM zinc-binding" evidence="12">
    <location>
        <begin position="366"/>
        <end position="428"/>
    </location>
</feature>
<keyword evidence="4" id="KW-0805">Transcription regulation</keyword>
<keyword evidence="3 10" id="KW-0862">Zinc</keyword>
<feature type="compositionally biased region" description="Basic and acidic residues" evidence="11">
    <location>
        <begin position="187"/>
        <end position="198"/>
    </location>
</feature>